<gene>
    <name evidence="2" type="ORF">B7H17_24920</name>
    <name evidence="3" type="ORF">ID616_30220</name>
</gene>
<dbReference type="Pfam" id="PF24886">
    <property type="entry name" value="DUF7740"/>
    <property type="match status" value="1"/>
</dbReference>
<dbReference type="EMBL" id="NBWC01000049">
    <property type="protein sequence ID" value="ORL58775.1"/>
    <property type="molecule type" value="Genomic_DNA"/>
</dbReference>
<reference evidence="2 4" key="1">
    <citation type="submission" date="2017-04" db="EMBL/GenBank/DDBJ databases">
        <title>Presence of VIM-2 positive Pseudomonas species in chickens and their surrounding environment.</title>
        <authorList>
            <person name="Zhang R."/>
        </authorList>
    </citation>
    <scope>NUCLEOTIDE SEQUENCE [LARGE SCALE GENOMIC DNA]</scope>
    <source>
        <strain evidence="2 4">DZ-C18</strain>
    </source>
</reference>
<evidence type="ECO:0000313" key="2">
    <source>
        <dbReference type="EMBL" id="ORL58775.1"/>
    </source>
</evidence>
<keyword evidence="3" id="KW-0614">Plasmid</keyword>
<dbReference type="InterPro" id="IPR056642">
    <property type="entry name" value="DUF7740"/>
</dbReference>
<accession>A0A1X0Z7A9</accession>
<dbReference type="EMBL" id="CP061724">
    <property type="protein sequence ID" value="QOD01501.1"/>
    <property type="molecule type" value="Genomic_DNA"/>
</dbReference>
<feature type="domain" description="DUF7740" evidence="1">
    <location>
        <begin position="18"/>
        <end position="76"/>
    </location>
</feature>
<geneLocation type="plasmid" evidence="3 5">
    <name>pZXPA-20-602k</name>
</geneLocation>
<evidence type="ECO:0000313" key="5">
    <source>
        <dbReference type="Proteomes" id="UP000516786"/>
    </source>
</evidence>
<evidence type="ECO:0000313" key="4">
    <source>
        <dbReference type="Proteomes" id="UP000193675"/>
    </source>
</evidence>
<proteinExistence type="predicted"/>
<organism evidence="2 4">
    <name type="scientific">Pseudomonas putida</name>
    <name type="common">Arthrobacter siderocapsulatus</name>
    <dbReference type="NCBI Taxonomy" id="303"/>
    <lineage>
        <taxon>Bacteria</taxon>
        <taxon>Pseudomonadati</taxon>
        <taxon>Pseudomonadota</taxon>
        <taxon>Gammaproteobacteria</taxon>
        <taxon>Pseudomonadales</taxon>
        <taxon>Pseudomonadaceae</taxon>
        <taxon>Pseudomonas</taxon>
    </lineage>
</organism>
<dbReference type="AlphaFoldDB" id="A0A1X0Z7A9"/>
<dbReference type="RefSeq" id="WP_084851678.1">
    <property type="nucleotide sequence ID" value="NZ_CP061724.1"/>
</dbReference>
<name>A0A1X0Z7A9_PSEPU</name>
<dbReference type="Proteomes" id="UP000516786">
    <property type="component" value="Plasmid pZXPA-20-602k"/>
</dbReference>
<evidence type="ECO:0000259" key="1">
    <source>
        <dbReference type="Pfam" id="PF24886"/>
    </source>
</evidence>
<reference evidence="3 5" key="2">
    <citation type="submission" date="2020-09" db="EMBL/GenBank/DDBJ databases">
        <title>Co-existence of a novel multidrug-resistance efflux pump with carbapenem resistance gene blaVIM-2 in one megaplasmid in Pseudomonas putida.</title>
        <authorList>
            <person name="Peng K."/>
            <person name="Li R."/>
        </authorList>
    </citation>
    <scope>NUCLEOTIDE SEQUENCE [LARGE SCALE GENOMIC DNA]</scope>
    <source>
        <strain evidence="3 5">ZXPA-20</strain>
        <plasmid evidence="3 5">pZXPA-20-602k</plasmid>
    </source>
</reference>
<protein>
    <recommendedName>
        <fullName evidence="1">DUF7740 domain-containing protein</fullName>
    </recommendedName>
</protein>
<evidence type="ECO:0000313" key="3">
    <source>
        <dbReference type="EMBL" id="QOD01501.1"/>
    </source>
</evidence>
<sequence length="96" mass="10483">MLHFVTHSSDASKPYCLLTAITVMALAAKIHGTDKAVMKAGYRMLARLKPQYVPVVLRIMNAPAPLAHMNQFVATLPDHILTMKLTTSARPLQNAG</sequence>
<dbReference type="Proteomes" id="UP000193675">
    <property type="component" value="Unassembled WGS sequence"/>
</dbReference>